<accession>A0A6V8KCM6</accession>
<keyword evidence="2" id="KW-1185">Reference proteome</keyword>
<comment type="caution">
    <text evidence="1">The sequence shown here is derived from an EMBL/GenBank/DDBJ whole genome shotgun (WGS) entry which is preliminary data.</text>
</comment>
<evidence type="ECO:0000313" key="2">
    <source>
        <dbReference type="Proteomes" id="UP000482800"/>
    </source>
</evidence>
<dbReference type="EMBL" id="BLPF01000001">
    <property type="protein sequence ID" value="GFJ79467.1"/>
    <property type="molecule type" value="Genomic_DNA"/>
</dbReference>
<evidence type="ECO:0000313" key="1">
    <source>
        <dbReference type="EMBL" id="GFJ79467.1"/>
    </source>
</evidence>
<sequence length="126" mass="14476">MSTLLVRHGITRTVILTRRYAIKVPSLRGGSTGGVRGRLQAFAWGVLANQAEYQWHEYEPWAGKVAPVLRSWLWGLVQVYPRCVALTEREWGTLQFPRLDPDPGDHKPDNYGWLGGRIVRIDYDMR</sequence>
<dbReference type="AlphaFoldDB" id="A0A6V8KCM6"/>
<gene>
    <name evidence="1" type="ORF">Phou_036470</name>
</gene>
<reference evidence="1 2" key="2">
    <citation type="submission" date="2020-03" db="EMBL/GenBank/DDBJ databases">
        <authorList>
            <person name="Ichikawa N."/>
            <person name="Kimura A."/>
            <person name="Kitahashi Y."/>
            <person name="Uohara A."/>
        </authorList>
    </citation>
    <scope>NUCLEOTIDE SEQUENCE [LARGE SCALE GENOMIC DNA]</scope>
    <source>
        <strain evidence="1 2">NBRC 108639</strain>
    </source>
</reference>
<dbReference type="Proteomes" id="UP000482800">
    <property type="component" value="Unassembled WGS sequence"/>
</dbReference>
<reference evidence="1 2" key="1">
    <citation type="submission" date="2020-03" db="EMBL/GenBank/DDBJ databases">
        <title>Whole genome shotgun sequence of Phytohabitans houttuyneae NBRC 108639.</title>
        <authorList>
            <person name="Komaki H."/>
            <person name="Tamura T."/>
        </authorList>
    </citation>
    <scope>NUCLEOTIDE SEQUENCE [LARGE SCALE GENOMIC DNA]</scope>
    <source>
        <strain evidence="1 2">NBRC 108639</strain>
    </source>
</reference>
<name>A0A6V8KCM6_9ACTN</name>
<dbReference type="RefSeq" id="WP_173057001.1">
    <property type="nucleotide sequence ID" value="NZ_BAABGO010000001.1"/>
</dbReference>
<protein>
    <submittedName>
        <fullName evidence="1">Uncharacterized protein</fullName>
    </submittedName>
</protein>
<organism evidence="1 2">
    <name type="scientific">Phytohabitans houttuyneae</name>
    <dbReference type="NCBI Taxonomy" id="1076126"/>
    <lineage>
        <taxon>Bacteria</taxon>
        <taxon>Bacillati</taxon>
        <taxon>Actinomycetota</taxon>
        <taxon>Actinomycetes</taxon>
        <taxon>Micromonosporales</taxon>
        <taxon>Micromonosporaceae</taxon>
    </lineage>
</organism>
<proteinExistence type="predicted"/>